<organism evidence="1 2">
    <name type="scientific">Trichonephila clavata</name>
    <name type="common">Joro spider</name>
    <name type="synonym">Nephila clavata</name>
    <dbReference type="NCBI Taxonomy" id="2740835"/>
    <lineage>
        <taxon>Eukaryota</taxon>
        <taxon>Metazoa</taxon>
        <taxon>Ecdysozoa</taxon>
        <taxon>Arthropoda</taxon>
        <taxon>Chelicerata</taxon>
        <taxon>Arachnida</taxon>
        <taxon>Araneae</taxon>
        <taxon>Araneomorphae</taxon>
        <taxon>Entelegynae</taxon>
        <taxon>Araneoidea</taxon>
        <taxon>Nephilidae</taxon>
        <taxon>Trichonephila</taxon>
    </lineage>
</organism>
<dbReference type="AlphaFoldDB" id="A0A8X6IR65"/>
<reference evidence="1" key="1">
    <citation type="submission" date="2020-07" db="EMBL/GenBank/DDBJ databases">
        <title>Multicomponent nature underlies the extraordinary mechanical properties of spider dragline silk.</title>
        <authorList>
            <person name="Kono N."/>
            <person name="Nakamura H."/>
            <person name="Mori M."/>
            <person name="Yoshida Y."/>
            <person name="Ohtoshi R."/>
            <person name="Malay A.D."/>
            <person name="Moran D.A.P."/>
            <person name="Tomita M."/>
            <person name="Numata K."/>
            <person name="Arakawa K."/>
        </authorList>
    </citation>
    <scope>NUCLEOTIDE SEQUENCE</scope>
</reference>
<proteinExistence type="predicted"/>
<evidence type="ECO:0000313" key="2">
    <source>
        <dbReference type="Proteomes" id="UP000887116"/>
    </source>
</evidence>
<accession>A0A8X6IR65</accession>
<gene>
    <name evidence="1" type="ORF">TNCT_537041</name>
</gene>
<dbReference type="OrthoDB" id="6770266at2759"/>
<name>A0A8X6IR65_TRICU</name>
<dbReference type="Proteomes" id="UP000887116">
    <property type="component" value="Unassembled WGS sequence"/>
</dbReference>
<comment type="caution">
    <text evidence="1">The sequence shown here is derived from an EMBL/GenBank/DDBJ whole genome shotgun (WGS) entry which is preliminary data.</text>
</comment>
<evidence type="ECO:0000313" key="1">
    <source>
        <dbReference type="EMBL" id="GFR09555.1"/>
    </source>
</evidence>
<keyword evidence="2" id="KW-1185">Reference proteome</keyword>
<dbReference type="EMBL" id="BMAO01026414">
    <property type="protein sequence ID" value="GFR09555.1"/>
    <property type="molecule type" value="Genomic_DNA"/>
</dbReference>
<protein>
    <submittedName>
        <fullName evidence="1">Uncharacterized protein</fullName>
    </submittedName>
</protein>
<sequence>MINISLVNACVIYVHNMARKPEMALARHTFAKKLRGDFLAPWLKERLHVSTFSRSTRTIICELLKLEHNIEPPKQLGTKKVKFVLFARVSCLE</sequence>